<evidence type="ECO:0000313" key="3">
    <source>
        <dbReference type="Proteomes" id="UP000326757"/>
    </source>
</evidence>
<feature type="compositionally biased region" description="Basic and acidic residues" evidence="1">
    <location>
        <begin position="198"/>
        <end position="234"/>
    </location>
</feature>
<feature type="region of interest" description="Disordered" evidence="1">
    <location>
        <begin position="1"/>
        <end position="59"/>
    </location>
</feature>
<dbReference type="OrthoDB" id="427960at2759"/>
<proteinExistence type="predicted"/>
<feature type="compositionally biased region" description="Polar residues" evidence="1">
    <location>
        <begin position="1"/>
        <end position="10"/>
    </location>
</feature>
<evidence type="ECO:0000256" key="1">
    <source>
        <dbReference type="SAM" id="MobiDB-lite"/>
    </source>
</evidence>
<comment type="caution">
    <text evidence="2">The sequence shown here is derived from an EMBL/GenBank/DDBJ whole genome shotgun (WGS) entry which is preliminary data.</text>
</comment>
<gene>
    <name evidence="2" type="ORF">EYC80_006473</name>
</gene>
<sequence>MSTSAGTPTSAPKAMSSRLLTMKFMQRAAASSPTNASPSPLDEPSPKRQKTAQNTPTKFNVDTLADNRAIQVAIETEEAKKQAALDRAAAEAGDTRWVLSFEGRKHLNTPTNTLRVVQTGFANLDLPITTKVERAGDDDDFTDEKPFMVGRRSFGRFNKVLEKQQNPNIEFSSEEEEDESEEEEEEESADEDSEDDPTGAKELIKASRQEAVKRAKEERKAKKKAEKAELLELSKKRKKKHVSLNGLTSLSGSGGGANKSDMKCFICGGNHMAKECPRKRKHQGDDSPQRKSQRTR</sequence>
<dbReference type="GO" id="GO:0003676">
    <property type="term" value="F:nucleic acid binding"/>
    <property type="evidence" value="ECO:0007669"/>
    <property type="project" value="InterPro"/>
</dbReference>
<feature type="compositionally biased region" description="Low complexity" evidence="1">
    <location>
        <begin position="28"/>
        <end position="40"/>
    </location>
</feature>
<dbReference type="InterPro" id="IPR036875">
    <property type="entry name" value="Znf_CCHC_sf"/>
</dbReference>
<keyword evidence="3" id="KW-1185">Reference proteome</keyword>
<dbReference type="AlphaFoldDB" id="A0A5N6JS19"/>
<dbReference type="EMBL" id="VIGI01000014">
    <property type="protein sequence ID" value="KAB8291673.1"/>
    <property type="molecule type" value="Genomic_DNA"/>
</dbReference>
<evidence type="ECO:0000313" key="2">
    <source>
        <dbReference type="EMBL" id="KAB8291673.1"/>
    </source>
</evidence>
<accession>A0A5N6JS19</accession>
<protein>
    <recommendedName>
        <fullName evidence="4">CCHC-type domain-containing protein</fullName>
    </recommendedName>
</protein>
<feature type="region of interest" description="Disordered" evidence="1">
    <location>
        <begin position="159"/>
        <end position="259"/>
    </location>
</feature>
<evidence type="ECO:0008006" key="4">
    <source>
        <dbReference type="Google" id="ProtNLM"/>
    </source>
</evidence>
<dbReference type="Proteomes" id="UP000326757">
    <property type="component" value="Unassembled WGS sequence"/>
</dbReference>
<dbReference type="SUPFAM" id="SSF57756">
    <property type="entry name" value="Retrovirus zinc finger-like domains"/>
    <property type="match status" value="1"/>
</dbReference>
<feature type="compositionally biased region" description="Acidic residues" evidence="1">
    <location>
        <begin position="172"/>
        <end position="197"/>
    </location>
</feature>
<name>A0A5N6JS19_MONLA</name>
<organism evidence="2 3">
    <name type="scientific">Monilinia laxa</name>
    <name type="common">Brown rot fungus</name>
    <name type="synonym">Sclerotinia laxa</name>
    <dbReference type="NCBI Taxonomy" id="61186"/>
    <lineage>
        <taxon>Eukaryota</taxon>
        <taxon>Fungi</taxon>
        <taxon>Dikarya</taxon>
        <taxon>Ascomycota</taxon>
        <taxon>Pezizomycotina</taxon>
        <taxon>Leotiomycetes</taxon>
        <taxon>Helotiales</taxon>
        <taxon>Sclerotiniaceae</taxon>
        <taxon>Monilinia</taxon>
    </lineage>
</organism>
<dbReference type="GO" id="GO:0008270">
    <property type="term" value="F:zinc ion binding"/>
    <property type="evidence" value="ECO:0007669"/>
    <property type="project" value="InterPro"/>
</dbReference>
<dbReference type="Pfam" id="PF10175">
    <property type="entry name" value="MPP6"/>
    <property type="match status" value="1"/>
</dbReference>
<reference evidence="2 3" key="1">
    <citation type="submission" date="2019-06" db="EMBL/GenBank/DDBJ databases">
        <title>Genome Sequence of the Brown Rot Fungal Pathogen Monilinia laxa.</title>
        <authorList>
            <person name="De Miccolis Angelini R.M."/>
            <person name="Landi L."/>
            <person name="Abate D."/>
            <person name="Pollastro S."/>
            <person name="Romanazzi G."/>
            <person name="Faretra F."/>
        </authorList>
    </citation>
    <scope>NUCLEOTIDE SEQUENCE [LARGE SCALE GENOMIC DNA]</scope>
    <source>
        <strain evidence="2 3">Mlax316</strain>
    </source>
</reference>
<feature type="region of interest" description="Disordered" evidence="1">
    <location>
        <begin position="274"/>
        <end position="296"/>
    </location>
</feature>